<evidence type="ECO:0000313" key="1">
    <source>
        <dbReference type="EMBL" id="GMN55735.1"/>
    </source>
</evidence>
<gene>
    <name evidence="1" type="ORF">TIFTF001_024851</name>
</gene>
<comment type="caution">
    <text evidence="1">The sequence shown here is derived from an EMBL/GenBank/DDBJ whole genome shotgun (WGS) entry which is preliminary data.</text>
</comment>
<proteinExistence type="predicted"/>
<organism evidence="1 2">
    <name type="scientific">Ficus carica</name>
    <name type="common">Common fig</name>
    <dbReference type="NCBI Taxonomy" id="3494"/>
    <lineage>
        <taxon>Eukaryota</taxon>
        <taxon>Viridiplantae</taxon>
        <taxon>Streptophyta</taxon>
        <taxon>Embryophyta</taxon>
        <taxon>Tracheophyta</taxon>
        <taxon>Spermatophyta</taxon>
        <taxon>Magnoliopsida</taxon>
        <taxon>eudicotyledons</taxon>
        <taxon>Gunneridae</taxon>
        <taxon>Pentapetalae</taxon>
        <taxon>rosids</taxon>
        <taxon>fabids</taxon>
        <taxon>Rosales</taxon>
        <taxon>Moraceae</taxon>
        <taxon>Ficeae</taxon>
        <taxon>Ficus</taxon>
    </lineage>
</organism>
<protein>
    <submittedName>
        <fullName evidence="1">Uncharacterized protein</fullName>
    </submittedName>
</protein>
<dbReference type="EMBL" id="BTGU01000059">
    <property type="protein sequence ID" value="GMN55735.1"/>
    <property type="molecule type" value="Genomic_DNA"/>
</dbReference>
<keyword evidence="2" id="KW-1185">Reference proteome</keyword>
<evidence type="ECO:0000313" key="2">
    <source>
        <dbReference type="Proteomes" id="UP001187192"/>
    </source>
</evidence>
<sequence>MKLSSKPSIFIESLRNPSKLEARIRQLEHLKGALQVMKGPLQCANVGWEWTGAGLLSNVVCSQALSSMVASLQRLFGALQPSCFWLERRAHAAARFLLL</sequence>
<reference evidence="1" key="1">
    <citation type="submission" date="2023-07" db="EMBL/GenBank/DDBJ databases">
        <title>draft genome sequence of fig (Ficus carica).</title>
        <authorList>
            <person name="Takahashi T."/>
            <person name="Nishimura K."/>
        </authorList>
    </citation>
    <scope>NUCLEOTIDE SEQUENCE</scope>
</reference>
<dbReference type="Proteomes" id="UP001187192">
    <property type="component" value="Unassembled WGS sequence"/>
</dbReference>
<accession>A0AA88DF43</accession>
<name>A0AA88DF43_FICCA</name>
<dbReference type="AlphaFoldDB" id="A0AA88DF43"/>